<evidence type="ECO:0000256" key="3">
    <source>
        <dbReference type="ARBA" id="ARBA00015302"/>
    </source>
</evidence>
<sequence>MGKVSGTVVGSKVAALTAETIYNVAHRLTLVQADSSSLEQLAQKAPKVVTIIPDPWPWNAHGEMLELFPDRKMSDVEERATLVVLLHKLLIGQPGIRPFLPLFLSEVLRLGISLELPVESDDSSVLLAVAGSIYRVKAHLEVLGECAVKDEPEDGPAEISGIGQLTDTVVLSRLRSSLQKFGTGDFGVTKEELAAIESSSAASVGIAAVAYYSLTSLTSLADAVAGMSCEALLANTESFESESFKQAFVHKSEADVASDLMSILFNSKLVNPRKGGVDAEFVHNIPAAHGVLRESVKSFAPRLRIEMNRVEIKGKKKAVEKSSTTGSSSPSYLFTTSLMSLIMSLWPNMYDSQKRMGKILEFLREDNKKLAAGWEREEFEELFYTMQWEMRMAEWMDSTGRENFEVRISRECSSLVETWKKLMRMELTVALAAISIREVLTVGKVSLQDAAKEKLPQVTESSGNEVTHGNAKGGPGGKGSKAKDGANNRKKEFVLGKGTDMVRRYLSDYLTGSATRDSVDSQTILVWYQELEKFSNPSLPELKTLVSEVKKVVESNEVRRLPKPPKGTRDFTPEQMAIRERAFGIIASVFKRHGACALDTPVFELREALMGKYGEDTKLIYDLADQGGEILSLRYDLTVPFARYLATNKIENLKRYHIARVYRRDNPSKGRYREFYQCDFDIAGSQYAPMVPDFEVLKVLTELLDELDIGDYEVKLNHRKFLDGMLEICGVPQSKFRSICSAIDKLDKEPWEKVRKEMVEVKGLTAEVADKIGTLVQQRGSPLVLLEELKKEGSPFLENKGSVAAMEELSTLFKYLEASKCIHRVVFDLSLARGLDYYTGVIYEAVFKGTTEVGSIAAGGRYDNLVGMFSGKQVPAVGVSLGIERVFNIMEEQEKSRKRVLRTNQTEVMVLVLGKDLAEVAIQLVSDLWAAKLKAEFACVAGGKMTREITNAVNAGIPWMVIAGENELKEGNVQLKNLIASEQTTIPRERMVAELQRHIGTK</sequence>
<dbReference type="SUPFAM" id="SSF52954">
    <property type="entry name" value="Class II aaRS ABD-related"/>
    <property type="match status" value="1"/>
</dbReference>
<feature type="compositionally biased region" description="Polar residues" evidence="11">
    <location>
        <begin position="458"/>
        <end position="467"/>
    </location>
</feature>
<dbReference type="Pfam" id="PF00221">
    <property type="entry name" value="Lyase_aromatic"/>
    <property type="match status" value="1"/>
</dbReference>
<evidence type="ECO:0000256" key="7">
    <source>
        <dbReference type="ARBA" id="ARBA00022917"/>
    </source>
</evidence>
<dbReference type="Gene3D" id="1.20.200.10">
    <property type="entry name" value="Fumarase/aspartase (Central domain)"/>
    <property type="match status" value="1"/>
</dbReference>
<feature type="compositionally biased region" description="Basic and acidic residues" evidence="11">
    <location>
        <begin position="481"/>
        <end position="492"/>
    </location>
</feature>
<dbReference type="NCBIfam" id="TIGR00442">
    <property type="entry name" value="hisS"/>
    <property type="match status" value="1"/>
</dbReference>
<dbReference type="Pfam" id="PF03129">
    <property type="entry name" value="HGTP_anticodon"/>
    <property type="match status" value="1"/>
</dbReference>
<evidence type="ECO:0000313" key="13">
    <source>
        <dbReference type="EMBL" id="BBN07832.1"/>
    </source>
</evidence>
<reference evidence="14 15" key="1">
    <citation type="submission" date="2016-03" db="EMBL/GenBank/DDBJ databases">
        <title>Mechanisms controlling the formation of the plant cell surface in tip-growing cells are functionally conserved among land plants.</title>
        <authorList>
            <person name="Honkanen S."/>
            <person name="Jones V.A."/>
            <person name="Morieri G."/>
            <person name="Champion C."/>
            <person name="Hetherington A.J."/>
            <person name="Kelly S."/>
            <person name="Saint-Marcoux D."/>
            <person name="Proust H."/>
            <person name="Prescott H."/>
            <person name="Dolan L."/>
        </authorList>
    </citation>
    <scope>NUCLEOTIDE SEQUENCE [LARGE SCALE GENOMIC DNA]</scope>
    <source>
        <strain evidence="15">cv. Tak-1 and cv. Tak-2</strain>
        <tissue evidence="14">Whole gametophyte</tissue>
    </source>
</reference>
<keyword evidence="6" id="KW-0067">ATP-binding</keyword>
<evidence type="ECO:0000256" key="5">
    <source>
        <dbReference type="ARBA" id="ARBA00022741"/>
    </source>
</evidence>
<dbReference type="GO" id="GO:0005739">
    <property type="term" value="C:mitochondrion"/>
    <property type="evidence" value="ECO:0007669"/>
    <property type="project" value="TreeGrafter"/>
</dbReference>
<evidence type="ECO:0000256" key="11">
    <source>
        <dbReference type="SAM" id="MobiDB-lite"/>
    </source>
</evidence>
<name>A0A176WGV7_MARPO</name>
<dbReference type="GO" id="GO:0006427">
    <property type="term" value="P:histidyl-tRNA aminoacylation"/>
    <property type="evidence" value="ECO:0007669"/>
    <property type="project" value="InterPro"/>
</dbReference>
<dbReference type="Proteomes" id="UP001162541">
    <property type="component" value="Chromosome 4"/>
</dbReference>
<reference evidence="13" key="2">
    <citation type="journal article" date="2019" name="Curr. Biol.">
        <title>Chromatin organization in early land plants reveals an ancestral association between H3K27me3, transposons, and constitutive heterochromatin.</title>
        <authorList>
            <person name="Montgomery S.A."/>
            <person name="Tanizawa Y."/>
            <person name="Galik B."/>
            <person name="Wang N."/>
            <person name="Ito T."/>
            <person name="Mochizuki T."/>
            <person name="Akimcheva S."/>
            <person name="Bowman J."/>
            <person name="Cognat V."/>
            <person name="Drouard L."/>
            <person name="Ekker H."/>
            <person name="Houng S."/>
            <person name="Kohchi T."/>
            <person name="Lin S."/>
            <person name="Liu L.D."/>
            <person name="Nakamura Y."/>
            <person name="Valeeva L.R."/>
            <person name="Shakirov E.V."/>
            <person name="Shippen D.E."/>
            <person name="Wei W."/>
            <person name="Yagura M."/>
            <person name="Yamaoka S."/>
            <person name="Yamato K.T."/>
            <person name="Liu C."/>
            <person name="Berger F."/>
        </authorList>
    </citation>
    <scope>NUCLEOTIDE SEQUENCE [LARGE SCALE GENOMIC DNA]</scope>
    <source>
        <strain evidence="13">Tak-1</strain>
    </source>
</reference>
<dbReference type="InterPro" id="IPR015807">
    <property type="entry name" value="His-tRNA-ligase"/>
</dbReference>
<dbReference type="HAMAP" id="MF_00127">
    <property type="entry name" value="His_tRNA_synth"/>
    <property type="match status" value="1"/>
</dbReference>
<feature type="domain" description="Aminoacyl-transfer RNA synthetases class-II family profile" evidence="12">
    <location>
        <begin position="544"/>
        <end position="903"/>
    </location>
</feature>
<dbReference type="GO" id="GO:0005829">
    <property type="term" value="C:cytosol"/>
    <property type="evidence" value="ECO:0007669"/>
    <property type="project" value="TreeGrafter"/>
</dbReference>
<dbReference type="FunFam" id="3.40.50.800:FF:000012">
    <property type="entry name" value="Histidine--tRNA ligase, cytoplasmic"/>
    <property type="match status" value="1"/>
</dbReference>
<dbReference type="InterPro" id="IPR008948">
    <property type="entry name" value="L-Aspartase-like"/>
</dbReference>
<dbReference type="EMBL" id="LVLJ01001012">
    <property type="protein sequence ID" value="OAE31572.1"/>
    <property type="molecule type" value="Genomic_DNA"/>
</dbReference>
<dbReference type="EMBL" id="AP019869">
    <property type="protein sequence ID" value="BBN07832.1"/>
    <property type="molecule type" value="Genomic_DNA"/>
</dbReference>
<reference evidence="16" key="3">
    <citation type="journal article" date="2020" name="Curr. Biol.">
        <title>Chromatin organization in early land plants reveals an ancestral association between H3K27me3, transposons, and constitutive heterochromatin.</title>
        <authorList>
            <person name="Montgomery S.A."/>
            <person name="Tanizawa Y."/>
            <person name="Galik B."/>
            <person name="Wang N."/>
            <person name="Ito T."/>
            <person name="Mochizuki T."/>
            <person name="Akimcheva S."/>
            <person name="Bowman J.L."/>
            <person name="Cognat V."/>
            <person name="Marechal-Drouard L."/>
            <person name="Ekker H."/>
            <person name="Hong S.F."/>
            <person name="Kohchi T."/>
            <person name="Lin S.S."/>
            <person name="Liu L.D."/>
            <person name="Nakamura Y."/>
            <person name="Valeeva L.R."/>
            <person name="Shakirov E.V."/>
            <person name="Shippen D.E."/>
            <person name="Wei W.L."/>
            <person name="Yagura M."/>
            <person name="Yamaoka S."/>
            <person name="Yamato K.T."/>
            <person name="Liu C."/>
            <person name="Berger F."/>
        </authorList>
    </citation>
    <scope>NUCLEOTIDE SEQUENCE [LARGE SCALE GENOMIC DNA]</scope>
    <source>
        <strain evidence="16">Tak-1</strain>
    </source>
</reference>
<dbReference type="PROSITE" id="PS50862">
    <property type="entry name" value="AA_TRNA_LIGASE_II"/>
    <property type="match status" value="1"/>
</dbReference>
<dbReference type="Proteomes" id="UP000077202">
    <property type="component" value="Unassembled WGS sequence"/>
</dbReference>
<dbReference type="GO" id="GO:0032543">
    <property type="term" value="P:mitochondrial translation"/>
    <property type="evidence" value="ECO:0007669"/>
    <property type="project" value="TreeGrafter"/>
</dbReference>
<dbReference type="InterPro" id="IPR033656">
    <property type="entry name" value="HisRS_anticodon"/>
</dbReference>
<evidence type="ECO:0000256" key="9">
    <source>
        <dbReference type="ARBA" id="ARBA00030619"/>
    </source>
</evidence>
<dbReference type="FunFam" id="3.30.930.10:FF:000061">
    <property type="entry name" value="Histidine--tRNA ligase, cytoplasmic"/>
    <property type="match status" value="1"/>
</dbReference>
<dbReference type="Gene3D" id="3.30.930.10">
    <property type="entry name" value="Bira Bifunctional Protein, Domain 2"/>
    <property type="match status" value="1"/>
</dbReference>
<dbReference type="GO" id="GO:0005524">
    <property type="term" value="F:ATP binding"/>
    <property type="evidence" value="ECO:0007669"/>
    <property type="project" value="UniProtKB-KW"/>
</dbReference>
<keyword evidence="5" id="KW-0547">Nucleotide-binding</keyword>
<dbReference type="InterPro" id="IPR045864">
    <property type="entry name" value="aa-tRNA-synth_II/BPL/LPL"/>
</dbReference>
<dbReference type="InterPro" id="IPR006195">
    <property type="entry name" value="aa-tRNA-synth_II"/>
</dbReference>
<dbReference type="EC" id="6.1.1.21" evidence="2"/>
<evidence type="ECO:0000256" key="4">
    <source>
        <dbReference type="ARBA" id="ARBA00022598"/>
    </source>
</evidence>
<accession>A0A176WGV7</accession>
<evidence type="ECO:0000256" key="2">
    <source>
        <dbReference type="ARBA" id="ARBA00012815"/>
    </source>
</evidence>
<dbReference type="InterPro" id="IPR004154">
    <property type="entry name" value="Anticodon-bd"/>
</dbReference>
<comment type="similarity">
    <text evidence="1">Belongs to the class-II aminoacyl-tRNA synthetase family.</text>
</comment>
<evidence type="ECO:0000313" key="15">
    <source>
        <dbReference type="Proteomes" id="UP000077202"/>
    </source>
</evidence>
<dbReference type="Gene3D" id="3.40.50.800">
    <property type="entry name" value="Anticodon-binding domain"/>
    <property type="match status" value="1"/>
</dbReference>
<dbReference type="InterPro" id="IPR001106">
    <property type="entry name" value="Aromatic_Lyase"/>
</dbReference>
<proteinExistence type="inferred from homology"/>
<dbReference type="CDD" id="cd00859">
    <property type="entry name" value="HisRS_anticodon"/>
    <property type="match status" value="1"/>
</dbReference>
<dbReference type="PANTHER" id="PTHR11476">
    <property type="entry name" value="HISTIDYL-TRNA SYNTHETASE"/>
    <property type="match status" value="1"/>
</dbReference>
<dbReference type="InterPro" id="IPR041715">
    <property type="entry name" value="HisRS-like_core"/>
</dbReference>
<evidence type="ECO:0000256" key="1">
    <source>
        <dbReference type="ARBA" id="ARBA00008226"/>
    </source>
</evidence>
<feature type="region of interest" description="Disordered" evidence="11">
    <location>
        <begin position="453"/>
        <end position="492"/>
    </location>
</feature>
<dbReference type="PANTHER" id="PTHR11476:SF7">
    <property type="entry name" value="HISTIDINE--TRNA LIGASE"/>
    <property type="match status" value="1"/>
</dbReference>
<organism evidence="14 15">
    <name type="scientific">Marchantia polymorpha subsp. ruderalis</name>
    <dbReference type="NCBI Taxonomy" id="1480154"/>
    <lineage>
        <taxon>Eukaryota</taxon>
        <taxon>Viridiplantae</taxon>
        <taxon>Streptophyta</taxon>
        <taxon>Embryophyta</taxon>
        <taxon>Marchantiophyta</taxon>
        <taxon>Marchantiopsida</taxon>
        <taxon>Marchantiidae</taxon>
        <taxon>Marchantiales</taxon>
        <taxon>Marchantiaceae</taxon>
        <taxon>Marchantia</taxon>
    </lineage>
</organism>
<evidence type="ECO:0000256" key="8">
    <source>
        <dbReference type="ARBA" id="ARBA00023146"/>
    </source>
</evidence>
<keyword evidence="8" id="KW-0030">Aminoacyl-tRNA synthetase</keyword>
<comment type="catalytic activity">
    <reaction evidence="10">
        <text>tRNA(His) + L-histidine + ATP = L-histidyl-tRNA(His) + AMP + diphosphate + H(+)</text>
        <dbReference type="Rhea" id="RHEA:17313"/>
        <dbReference type="Rhea" id="RHEA-COMP:9665"/>
        <dbReference type="Rhea" id="RHEA-COMP:9689"/>
        <dbReference type="ChEBI" id="CHEBI:15378"/>
        <dbReference type="ChEBI" id="CHEBI:30616"/>
        <dbReference type="ChEBI" id="CHEBI:33019"/>
        <dbReference type="ChEBI" id="CHEBI:57595"/>
        <dbReference type="ChEBI" id="CHEBI:78442"/>
        <dbReference type="ChEBI" id="CHEBI:78527"/>
        <dbReference type="ChEBI" id="CHEBI:456215"/>
        <dbReference type="EC" id="6.1.1.21"/>
    </reaction>
</comment>
<dbReference type="SUPFAM" id="SSF55681">
    <property type="entry name" value="Class II aaRS and biotin synthetases"/>
    <property type="match status" value="1"/>
</dbReference>
<evidence type="ECO:0000259" key="12">
    <source>
        <dbReference type="PROSITE" id="PS50862"/>
    </source>
</evidence>
<gene>
    <name evidence="14" type="ORF">AXG93_3415s1320</name>
    <name evidence="13" type="ORF">Mp_4g06710</name>
</gene>
<dbReference type="GO" id="GO:0003723">
    <property type="term" value="F:RNA binding"/>
    <property type="evidence" value="ECO:0007669"/>
    <property type="project" value="TreeGrafter"/>
</dbReference>
<dbReference type="InterPro" id="IPR036621">
    <property type="entry name" value="Anticodon-bd_dom_sf"/>
</dbReference>
<dbReference type="SUPFAM" id="SSF48557">
    <property type="entry name" value="L-aspartase-like"/>
    <property type="match status" value="1"/>
</dbReference>
<keyword evidence="15" id="KW-1185">Reference proteome</keyword>
<dbReference type="CDD" id="cd00773">
    <property type="entry name" value="HisRS-like_core"/>
    <property type="match status" value="1"/>
</dbReference>
<dbReference type="GO" id="GO:0004821">
    <property type="term" value="F:histidine-tRNA ligase activity"/>
    <property type="evidence" value="ECO:0007669"/>
    <property type="project" value="UniProtKB-EC"/>
</dbReference>
<dbReference type="AlphaFoldDB" id="A0A176WGV7"/>
<evidence type="ECO:0000256" key="6">
    <source>
        <dbReference type="ARBA" id="ARBA00022840"/>
    </source>
</evidence>
<keyword evidence="4" id="KW-0436">Ligase</keyword>
<evidence type="ECO:0000313" key="14">
    <source>
        <dbReference type="EMBL" id="OAE31572.1"/>
    </source>
</evidence>
<evidence type="ECO:0000256" key="10">
    <source>
        <dbReference type="ARBA" id="ARBA00047639"/>
    </source>
</evidence>
<protein>
    <recommendedName>
        <fullName evidence="3">Histidine--tRNA ligase, cytoplasmic</fullName>
        <ecNumber evidence="2">6.1.1.21</ecNumber>
    </recommendedName>
    <alternativeName>
        <fullName evidence="9">Histidyl-tRNA synthetase</fullName>
    </alternativeName>
</protein>
<evidence type="ECO:0000313" key="16">
    <source>
        <dbReference type="Proteomes" id="UP001162541"/>
    </source>
</evidence>
<dbReference type="Pfam" id="PF13393">
    <property type="entry name" value="tRNA-synt_His"/>
    <property type="match status" value="1"/>
</dbReference>
<keyword evidence="7" id="KW-0648">Protein biosynthesis</keyword>